<evidence type="ECO:0000313" key="2">
    <source>
        <dbReference type="Proteomes" id="UP001234178"/>
    </source>
</evidence>
<organism evidence="1 2">
    <name type="scientific">Daphnia magna</name>
    <dbReference type="NCBI Taxonomy" id="35525"/>
    <lineage>
        <taxon>Eukaryota</taxon>
        <taxon>Metazoa</taxon>
        <taxon>Ecdysozoa</taxon>
        <taxon>Arthropoda</taxon>
        <taxon>Crustacea</taxon>
        <taxon>Branchiopoda</taxon>
        <taxon>Diplostraca</taxon>
        <taxon>Cladocera</taxon>
        <taxon>Anomopoda</taxon>
        <taxon>Daphniidae</taxon>
        <taxon>Daphnia</taxon>
    </lineage>
</organism>
<evidence type="ECO:0000313" key="1">
    <source>
        <dbReference type="EMBL" id="KAK4019821.1"/>
    </source>
</evidence>
<proteinExistence type="predicted"/>
<keyword evidence="2" id="KW-1185">Reference proteome</keyword>
<dbReference type="Proteomes" id="UP001234178">
    <property type="component" value="Unassembled WGS sequence"/>
</dbReference>
<gene>
    <name evidence="1" type="ORF">OUZ56_001828</name>
</gene>
<dbReference type="EMBL" id="JAOYFB010000036">
    <property type="protein sequence ID" value="KAK4019821.1"/>
    <property type="molecule type" value="Genomic_DNA"/>
</dbReference>
<sequence>MSCCVDPRPRRDVDECNRPFIGSKMAAQTRQEAASNSQSCKAPCATMASCCSLSSYTKMRSLHIASFGQILTILPPRFDTDVRTKSIETTFFQSTPQGFNRNPIIPVRHYDTRLMAYIILIQTARKKTTLFFFAL</sequence>
<accession>A0ABR0A3U8</accession>
<protein>
    <submittedName>
        <fullName evidence="1">Uncharacterized protein</fullName>
    </submittedName>
</protein>
<comment type="caution">
    <text evidence="1">The sequence shown here is derived from an EMBL/GenBank/DDBJ whole genome shotgun (WGS) entry which is preliminary data.</text>
</comment>
<name>A0ABR0A3U8_9CRUS</name>
<reference evidence="1 2" key="1">
    <citation type="journal article" date="2023" name="Nucleic Acids Res.">
        <title>The hologenome of Daphnia magna reveals possible DNA methylation and microbiome-mediated evolution of the host genome.</title>
        <authorList>
            <person name="Chaturvedi A."/>
            <person name="Li X."/>
            <person name="Dhandapani V."/>
            <person name="Marshall H."/>
            <person name="Kissane S."/>
            <person name="Cuenca-Cambronero M."/>
            <person name="Asole G."/>
            <person name="Calvet F."/>
            <person name="Ruiz-Romero M."/>
            <person name="Marangio P."/>
            <person name="Guigo R."/>
            <person name="Rago D."/>
            <person name="Mirbahai L."/>
            <person name="Eastwood N."/>
            <person name="Colbourne J.K."/>
            <person name="Zhou J."/>
            <person name="Mallon E."/>
            <person name="Orsini L."/>
        </authorList>
    </citation>
    <scope>NUCLEOTIDE SEQUENCE [LARGE SCALE GENOMIC DNA]</scope>
    <source>
        <strain evidence="1">LRV0_1</strain>
    </source>
</reference>